<keyword evidence="3" id="KW-1185">Reference proteome</keyword>
<dbReference type="RefSeq" id="WP_230574779.1">
    <property type="nucleotide sequence ID" value="NZ_CAKJTI010000006.1"/>
</dbReference>
<feature type="compositionally biased region" description="Basic and acidic residues" evidence="1">
    <location>
        <begin position="167"/>
        <end position="176"/>
    </location>
</feature>
<name>A0ABN7ZU75_9BACI</name>
<sequence length="176" mass="18510">MDFGKKHDNDERPTVIFERDGERFVVMPSPSEKKKNVIVINNQFTSAPNTTQIASGAGRNSAAGNNAALDSSNSEQQQSVGAQGTARNTGIEGNQTEPHTEHEHCHDEQENVIVINNQINVGQEQSAATQVASGAGKDSTAGTNAAIESSNTKQQHAVGGGGLAENDGERGDQVES</sequence>
<comment type="caution">
    <text evidence="2">The sequence shown here is derived from an EMBL/GenBank/DDBJ whole genome shotgun (WGS) entry which is preliminary data.</text>
</comment>
<protein>
    <submittedName>
        <fullName evidence="2">Uncharacterized protein</fullName>
    </submittedName>
</protein>
<gene>
    <name evidence="2" type="ORF">BACCIP111899_01668</name>
</gene>
<feature type="compositionally biased region" description="Polar residues" evidence="1">
    <location>
        <begin position="69"/>
        <end position="97"/>
    </location>
</feature>
<feature type="compositionally biased region" description="Polar residues" evidence="1">
    <location>
        <begin position="140"/>
        <end position="155"/>
    </location>
</feature>
<proteinExistence type="predicted"/>
<evidence type="ECO:0000313" key="2">
    <source>
        <dbReference type="EMBL" id="CAG9612491.1"/>
    </source>
</evidence>
<accession>A0ABN7ZU75</accession>
<dbReference type="Proteomes" id="UP000789423">
    <property type="component" value="Unassembled WGS sequence"/>
</dbReference>
<feature type="compositionally biased region" description="Low complexity" evidence="1">
    <location>
        <begin position="54"/>
        <end position="68"/>
    </location>
</feature>
<feature type="compositionally biased region" description="Basic and acidic residues" evidence="1">
    <location>
        <begin position="98"/>
        <end position="109"/>
    </location>
</feature>
<evidence type="ECO:0000256" key="1">
    <source>
        <dbReference type="SAM" id="MobiDB-lite"/>
    </source>
</evidence>
<feature type="region of interest" description="Disordered" evidence="1">
    <location>
        <begin position="125"/>
        <end position="176"/>
    </location>
</feature>
<dbReference type="EMBL" id="CAKJTI010000006">
    <property type="protein sequence ID" value="CAG9612491.1"/>
    <property type="molecule type" value="Genomic_DNA"/>
</dbReference>
<organism evidence="2 3">
    <name type="scientific">Bacillus rhizoplanae</name>
    <dbReference type="NCBI Taxonomy" id="2880966"/>
    <lineage>
        <taxon>Bacteria</taxon>
        <taxon>Bacillati</taxon>
        <taxon>Bacillota</taxon>
        <taxon>Bacilli</taxon>
        <taxon>Bacillales</taxon>
        <taxon>Bacillaceae</taxon>
        <taxon>Bacillus</taxon>
    </lineage>
</organism>
<evidence type="ECO:0000313" key="3">
    <source>
        <dbReference type="Proteomes" id="UP000789423"/>
    </source>
</evidence>
<reference evidence="2 3" key="1">
    <citation type="submission" date="2021-10" db="EMBL/GenBank/DDBJ databases">
        <authorList>
            <person name="Criscuolo A."/>
        </authorList>
    </citation>
    <scope>NUCLEOTIDE SEQUENCE [LARGE SCALE GENOMIC DNA]</scope>
    <source>
        <strain evidence="3">CIP 111899</strain>
    </source>
</reference>
<feature type="region of interest" description="Disordered" evidence="1">
    <location>
        <begin position="45"/>
        <end position="109"/>
    </location>
</feature>